<organism evidence="1 2">
    <name type="scientific">Ehrlichia cf. muris str. EmCRT</name>
    <dbReference type="NCBI Taxonomy" id="1359167"/>
    <lineage>
        <taxon>Bacteria</taxon>
        <taxon>Pseudomonadati</taxon>
        <taxon>Pseudomonadota</taxon>
        <taxon>Alphaproteobacteria</taxon>
        <taxon>Rickettsiales</taxon>
        <taxon>Anaplasmataceae</taxon>
        <taxon>Ehrlichia</taxon>
    </lineage>
</organism>
<dbReference type="AlphaFoldDB" id="A0A0F3NE90"/>
<proteinExistence type="predicted"/>
<comment type="caution">
    <text evidence="1">The sequence shown here is derived from an EMBL/GenBank/DDBJ whole genome shotgun (WGS) entry which is preliminary data.</text>
</comment>
<reference evidence="1 2" key="1">
    <citation type="submission" date="2015-02" db="EMBL/GenBank/DDBJ databases">
        <title>Genome Sequencing of Rickettsiales.</title>
        <authorList>
            <person name="Daugherty S.C."/>
            <person name="Su Q."/>
            <person name="Abolude K."/>
            <person name="Beier-Sexton M."/>
            <person name="Carlyon J.A."/>
            <person name="Carter R."/>
            <person name="Day N.P."/>
            <person name="Dumler S.J."/>
            <person name="Dyachenko V."/>
            <person name="Godinez A."/>
            <person name="Kurtti T.J."/>
            <person name="Lichay M."/>
            <person name="Mullins K.E."/>
            <person name="Ott S."/>
            <person name="Pappas-Brown V."/>
            <person name="Paris D.H."/>
            <person name="Patel P."/>
            <person name="Richards A.L."/>
            <person name="Sadzewicz L."/>
            <person name="Sears K."/>
            <person name="Seidman D."/>
            <person name="Sengamalay N."/>
            <person name="Stenos J."/>
            <person name="Tallon L.J."/>
            <person name="Vincent G."/>
            <person name="Fraser C.M."/>
            <person name="Munderloh U."/>
            <person name="Dunning-Hotopp J.C."/>
        </authorList>
    </citation>
    <scope>NUCLEOTIDE SEQUENCE [LARGE SCALE GENOMIC DNA]</scope>
    <source>
        <strain evidence="1 2">EmCRT</strain>
    </source>
</reference>
<accession>A0A0F3NE90</accession>
<dbReference type="EMBL" id="LANU01000001">
    <property type="protein sequence ID" value="KJV66046.1"/>
    <property type="molecule type" value="Genomic_DNA"/>
</dbReference>
<dbReference type="PATRIC" id="fig|1359167.3.peg.228"/>
<evidence type="ECO:0000313" key="2">
    <source>
        <dbReference type="Proteomes" id="UP000033546"/>
    </source>
</evidence>
<sequence>MNNNKAMSFDSNLEELFQKFYKVKKYVRKSESIKCFYSI</sequence>
<name>A0A0F3NE90_9RICK</name>
<evidence type="ECO:0000313" key="1">
    <source>
        <dbReference type="EMBL" id="KJV66046.1"/>
    </source>
</evidence>
<protein>
    <submittedName>
        <fullName evidence="1">Uncharacterized protein</fullName>
    </submittedName>
</protein>
<gene>
    <name evidence="1" type="ORF">EMUCRT_0237</name>
</gene>
<dbReference type="Proteomes" id="UP000033546">
    <property type="component" value="Unassembled WGS sequence"/>
</dbReference>